<dbReference type="HOGENOM" id="CLU_823806_0_0_1"/>
<dbReference type="OMA" id="TMTHAIT"/>
<organism evidence="1 2">
    <name type="scientific">Aspergillus clavatus (strain ATCC 1007 / CBS 513.65 / DSM 816 / NCTC 3887 / NRRL 1 / QM 1276 / 107)</name>
    <dbReference type="NCBI Taxonomy" id="344612"/>
    <lineage>
        <taxon>Eukaryota</taxon>
        <taxon>Fungi</taxon>
        <taxon>Dikarya</taxon>
        <taxon>Ascomycota</taxon>
        <taxon>Pezizomycotina</taxon>
        <taxon>Eurotiomycetes</taxon>
        <taxon>Eurotiomycetidae</taxon>
        <taxon>Eurotiales</taxon>
        <taxon>Aspergillaceae</taxon>
        <taxon>Aspergillus</taxon>
        <taxon>Aspergillus subgen. Fumigati</taxon>
    </lineage>
</organism>
<protein>
    <submittedName>
        <fullName evidence="1">Uncharacterized protein</fullName>
    </submittedName>
</protein>
<dbReference type="AlphaFoldDB" id="A1CPV7"/>
<keyword evidence="2" id="KW-1185">Reference proteome</keyword>
<reference evidence="1 2" key="1">
    <citation type="journal article" date="2008" name="PLoS Genet.">
        <title>Genomic islands in the pathogenic filamentous fungus Aspergillus fumigatus.</title>
        <authorList>
            <person name="Fedorova N.D."/>
            <person name="Khaldi N."/>
            <person name="Joardar V.S."/>
            <person name="Maiti R."/>
            <person name="Amedeo P."/>
            <person name="Anderson M.J."/>
            <person name="Crabtree J."/>
            <person name="Silva J.C."/>
            <person name="Badger J.H."/>
            <person name="Albarraq A."/>
            <person name="Angiuoli S."/>
            <person name="Bussey H."/>
            <person name="Bowyer P."/>
            <person name="Cotty P.J."/>
            <person name="Dyer P.S."/>
            <person name="Egan A."/>
            <person name="Galens K."/>
            <person name="Fraser-Liggett C.M."/>
            <person name="Haas B.J."/>
            <person name="Inman J.M."/>
            <person name="Kent R."/>
            <person name="Lemieux S."/>
            <person name="Malavazi I."/>
            <person name="Orvis J."/>
            <person name="Roemer T."/>
            <person name="Ronning C.M."/>
            <person name="Sundaram J.P."/>
            <person name="Sutton G."/>
            <person name="Turner G."/>
            <person name="Venter J.C."/>
            <person name="White O.R."/>
            <person name="Whitty B.R."/>
            <person name="Youngman P."/>
            <person name="Wolfe K.H."/>
            <person name="Goldman G.H."/>
            <person name="Wortman J.R."/>
            <person name="Jiang B."/>
            <person name="Denning D.W."/>
            <person name="Nierman W.C."/>
        </authorList>
    </citation>
    <scope>NUCLEOTIDE SEQUENCE [LARGE SCALE GENOMIC DNA]</scope>
    <source>
        <strain evidence="2">ATCC 1007 / CBS 513.65 / DSM 816 / NCTC 3887 / NRRL 1</strain>
    </source>
</reference>
<evidence type="ECO:0000313" key="2">
    <source>
        <dbReference type="Proteomes" id="UP000006701"/>
    </source>
</evidence>
<evidence type="ECO:0000313" key="1">
    <source>
        <dbReference type="EMBL" id="EAW07678.1"/>
    </source>
</evidence>
<dbReference type="GeneID" id="4700675"/>
<dbReference type="RefSeq" id="XP_001269104.1">
    <property type="nucleotide sequence ID" value="XM_001269103.1"/>
</dbReference>
<name>A1CPV7_ASPCL</name>
<dbReference type="EMBL" id="DS027059">
    <property type="protein sequence ID" value="EAW07678.1"/>
    <property type="molecule type" value="Genomic_DNA"/>
</dbReference>
<sequence>MSLMLSRPFIINSDYCSVEMPNLRLETDGTQADLPSPIVPIALQCQLGRALTKIPGVIGGIVTPTQAVAVQQETEKWLAAFPPAFQLTDPDTRWDSDYNYIEVQRIQLHTIAYLVMLMPLKRCLTKSVDQGSASIEKSLQPTAVGIALKLMEASRRLLDCMEPSNTNPHFAPFAMFDTAAILCSAVIHDRHRCLPQRERILRAIAIALDTLEHIGHSTKTAAIFFSVLTKLVNNLTLSPEEHTILQPKKPADSAEGPKTSETRLASENVFGDINGLLPSDELGIGLHASLTPRFPYLEGLVPSPSDLTDLFNVDLGELGQIWDLDNLGLNFGHNIPA</sequence>
<gene>
    <name evidence="1" type="ORF">ACLA_023930</name>
</gene>
<dbReference type="KEGG" id="act:ACLA_023930"/>
<dbReference type="CDD" id="cd12148">
    <property type="entry name" value="fungal_TF_MHR"/>
    <property type="match status" value="1"/>
</dbReference>
<dbReference type="eggNOG" id="ENOG502S8A9">
    <property type="taxonomic scope" value="Eukaryota"/>
</dbReference>
<accession>A1CPV7</accession>
<dbReference type="VEuPathDB" id="FungiDB:ACLA_023930"/>
<dbReference type="OrthoDB" id="5344325at2759"/>
<dbReference type="Proteomes" id="UP000006701">
    <property type="component" value="Unassembled WGS sequence"/>
</dbReference>
<proteinExistence type="predicted"/>